<name>A0A2P2NNK8_RHIMU</name>
<dbReference type="EMBL" id="GGEC01063605">
    <property type="protein sequence ID" value="MBX44089.1"/>
    <property type="molecule type" value="Transcribed_RNA"/>
</dbReference>
<accession>A0A2P2NNK8</accession>
<evidence type="ECO:0000313" key="1">
    <source>
        <dbReference type="EMBL" id="MBX44089.1"/>
    </source>
</evidence>
<reference evidence="1" key="1">
    <citation type="submission" date="2018-02" db="EMBL/GenBank/DDBJ databases">
        <title>Rhizophora mucronata_Transcriptome.</title>
        <authorList>
            <person name="Meera S.P."/>
            <person name="Sreeshan A."/>
            <person name="Augustine A."/>
        </authorList>
    </citation>
    <scope>NUCLEOTIDE SEQUENCE</scope>
    <source>
        <tissue evidence="1">Leaf</tissue>
    </source>
</reference>
<protein>
    <submittedName>
        <fullName evidence="1">Uncharacterized protein</fullName>
    </submittedName>
</protein>
<proteinExistence type="predicted"/>
<organism evidence="1">
    <name type="scientific">Rhizophora mucronata</name>
    <name type="common">Asiatic mangrove</name>
    <dbReference type="NCBI Taxonomy" id="61149"/>
    <lineage>
        <taxon>Eukaryota</taxon>
        <taxon>Viridiplantae</taxon>
        <taxon>Streptophyta</taxon>
        <taxon>Embryophyta</taxon>
        <taxon>Tracheophyta</taxon>
        <taxon>Spermatophyta</taxon>
        <taxon>Magnoliopsida</taxon>
        <taxon>eudicotyledons</taxon>
        <taxon>Gunneridae</taxon>
        <taxon>Pentapetalae</taxon>
        <taxon>rosids</taxon>
        <taxon>fabids</taxon>
        <taxon>Malpighiales</taxon>
        <taxon>Rhizophoraceae</taxon>
        <taxon>Rhizophora</taxon>
    </lineage>
</organism>
<dbReference type="AlphaFoldDB" id="A0A2P2NNK8"/>
<sequence>MLAFYHKKGQIRYNGIPIKILRSKDLVLLCC</sequence>